<name>A0AAV8HHS1_9POAL</name>
<proteinExistence type="inferred from homology"/>
<dbReference type="GO" id="GO:0005737">
    <property type="term" value="C:cytoplasm"/>
    <property type="evidence" value="ECO:0007669"/>
    <property type="project" value="TreeGrafter"/>
</dbReference>
<dbReference type="EMBL" id="JAMFTS010000001">
    <property type="protein sequence ID" value="KAJ4816205.1"/>
    <property type="molecule type" value="Genomic_DNA"/>
</dbReference>
<accession>A0AAV8HHS1</accession>
<evidence type="ECO:0000259" key="3">
    <source>
        <dbReference type="Pfam" id="PF23571"/>
    </source>
</evidence>
<protein>
    <submittedName>
        <fullName evidence="5">Auxin-responsive GH3 family protein</fullName>
    </submittedName>
</protein>
<dbReference type="PANTHER" id="PTHR31901">
    <property type="entry name" value="GH3 DOMAIN-CONTAINING PROTEIN"/>
    <property type="match status" value="1"/>
</dbReference>
<dbReference type="InterPro" id="IPR055377">
    <property type="entry name" value="GH3_M"/>
</dbReference>
<keyword evidence="2" id="KW-0436">Ligase</keyword>
<reference evidence="5" key="1">
    <citation type="submission" date="2022-08" db="EMBL/GenBank/DDBJ databases">
        <authorList>
            <person name="Marques A."/>
        </authorList>
    </citation>
    <scope>NUCLEOTIDE SEQUENCE</scope>
    <source>
        <strain evidence="5">RhyPub2mFocal</strain>
        <tissue evidence="5">Leaves</tissue>
    </source>
</reference>
<dbReference type="Pfam" id="PF23572">
    <property type="entry name" value="GH3_C"/>
    <property type="match status" value="1"/>
</dbReference>
<organism evidence="5 6">
    <name type="scientific">Rhynchospora pubera</name>
    <dbReference type="NCBI Taxonomy" id="906938"/>
    <lineage>
        <taxon>Eukaryota</taxon>
        <taxon>Viridiplantae</taxon>
        <taxon>Streptophyta</taxon>
        <taxon>Embryophyta</taxon>
        <taxon>Tracheophyta</taxon>
        <taxon>Spermatophyta</taxon>
        <taxon>Magnoliopsida</taxon>
        <taxon>Liliopsida</taxon>
        <taxon>Poales</taxon>
        <taxon>Cyperaceae</taxon>
        <taxon>Cyperoideae</taxon>
        <taxon>Rhynchosporeae</taxon>
        <taxon>Rhynchospora</taxon>
    </lineage>
</organism>
<comment type="similarity">
    <text evidence="1">Belongs to the IAA-amido conjugating enzyme family.</text>
</comment>
<keyword evidence="6" id="KW-1185">Reference proteome</keyword>
<evidence type="ECO:0000313" key="5">
    <source>
        <dbReference type="EMBL" id="KAJ4816205.1"/>
    </source>
</evidence>
<evidence type="ECO:0000313" key="6">
    <source>
        <dbReference type="Proteomes" id="UP001140206"/>
    </source>
</evidence>
<comment type="caution">
    <text evidence="5">The sequence shown here is derived from an EMBL/GenBank/DDBJ whole genome shotgun (WGS) entry which is preliminary data.</text>
</comment>
<sequence length="264" mass="30287">MCKPEEVSYTIMPNMCYFEFIPIEESYGKVTGNIVDLADVEVGKEYELVITTYSGLWRYRVGDVLLVTGFHNTAPQFRFIRRKNCILSIEYDKTDETELQKGVERAAELIKPYGAGIVDYTSRNDITTIPGHYVIYWELLVKDGGKWPEKDVLDKCCLEMEEELNSVYWQCRTSDIISPLEIRVLRSGTFEELMDCAISRGASINQYKTPRCVNILPIIQLLDSRVVSTHFSQGKPQWSPQRKDMHEARVRDCAHDASTTCGTK</sequence>
<dbReference type="InterPro" id="IPR055378">
    <property type="entry name" value="GH3_C"/>
</dbReference>
<gene>
    <name evidence="5" type="ORF">LUZ62_028771</name>
</gene>
<evidence type="ECO:0000256" key="1">
    <source>
        <dbReference type="ARBA" id="ARBA00008068"/>
    </source>
</evidence>
<dbReference type="Proteomes" id="UP001140206">
    <property type="component" value="Chromosome 1"/>
</dbReference>
<feature type="domain" description="GH3 middle" evidence="3">
    <location>
        <begin position="9"/>
        <end position="82"/>
    </location>
</feature>
<feature type="domain" description="GH3 C-terminal" evidence="4">
    <location>
        <begin position="98"/>
        <end position="214"/>
    </location>
</feature>
<dbReference type="GO" id="GO:0016881">
    <property type="term" value="F:acid-amino acid ligase activity"/>
    <property type="evidence" value="ECO:0007669"/>
    <property type="project" value="TreeGrafter"/>
</dbReference>
<dbReference type="InterPro" id="IPR004993">
    <property type="entry name" value="GH3"/>
</dbReference>
<dbReference type="PANTHER" id="PTHR31901:SF96">
    <property type="entry name" value="INDOLE-3-ACETIC ACID-AMIDO SYNTHETASE GH3.1-RELATED"/>
    <property type="match status" value="1"/>
</dbReference>
<evidence type="ECO:0000256" key="2">
    <source>
        <dbReference type="ARBA" id="ARBA00022598"/>
    </source>
</evidence>
<dbReference type="Pfam" id="PF23571">
    <property type="entry name" value="GH3_M"/>
    <property type="match status" value="1"/>
</dbReference>
<evidence type="ECO:0000259" key="4">
    <source>
        <dbReference type="Pfam" id="PF23572"/>
    </source>
</evidence>
<dbReference type="AlphaFoldDB" id="A0AAV8HHS1"/>